<dbReference type="Proteomes" id="UP000008383">
    <property type="component" value="Unassembled WGS sequence"/>
</dbReference>
<dbReference type="GeneID" id="9582277"/>
<evidence type="ECO:0000313" key="3">
    <source>
        <dbReference type="Proteomes" id="UP000008383"/>
    </source>
</evidence>
<keyword evidence="1" id="KW-0812">Transmembrane</keyword>
<organism evidence="2 3">
    <name type="scientific">Trichophyton verrucosum (strain HKI 0517)</name>
    <dbReference type="NCBI Taxonomy" id="663202"/>
    <lineage>
        <taxon>Eukaryota</taxon>
        <taxon>Fungi</taxon>
        <taxon>Dikarya</taxon>
        <taxon>Ascomycota</taxon>
        <taxon>Pezizomycotina</taxon>
        <taxon>Eurotiomycetes</taxon>
        <taxon>Eurotiomycetidae</taxon>
        <taxon>Onygenales</taxon>
        <taxon>Arthrodermataceae</taxon>
        <taxon>Trichophyton</taxon>
    </lineage>
</organism>
<dbReference type="HOGENOM" id="CLU_2348201_0_0_1"/>
<evidence type="ECO:0000313" key="2">
    <source>
        <dbReference type="EMBL" id="EFE43124.1"/>
    </source>
</evidence>
<feature type="transmembrane region" description="Helical" evidence="1">
    <location>
        <begin position="65"/>
        <end position="89"/>
    </location>
</feature>
<dbReference type="EMBL" id="ACYE01000113">
    <property type="protein sequence ID" value="EFE43124.1"/>
    <property type="molecule type" value="Genomic_DNA"/>
</dbReference>
<evidence type="ECO:0000256" key="1">
    <source>
        <dbReference type="SAM" id="Phobius"/>
    </source>
</evidence>
<dbReference type="KEGG" id="tve:TRV_02129"/>
<comment type="caution">
    <text evidence="2">The sequence shown here is derived from an EMBL/GenBank/DDBJ whole genome shotgun (WGS) entry which is preliminary data.</text>
</comment>
<proteinExistence type="predicted"/>
<name>D4D4W2_TRIVH</name>
<keyword evidence="1" id="KW-1133">Transmembrane helix</keyword>
<dbReference type="RefSeq" id="XP_003023742.1">
    <property type="nucleotide sequence ID" value="XM_003023696.1"/>
</dbReference>
<sequence>MFSTHLLFGDLILAYPVNIKYVPFICCTYHTLCDAFPPSSSFPALLRALNDSKRPLLSTLITHGIISSTLLFFSFSFLHILLFFNIALVNSSFGGMS</sequence>
<gene>
    <name evidence="2" type="ORF">TRV_02129</name>
</gene>
<accession>D4D4W2</accession>
<protein>
    <submittedName>
        <fullName evidence="2">Uncharacterized protein</fullName>
    </submittedName>
</protein>
<reference evidence="3" key="1">
    <citation type="journal article" date="2011" name="Genome Biol.">
        <title>Comparative and functional genomics provide insights into the pathogenicity of dermatophytic fungi.</title>
        <authorList>
            <person name="Burmester A."/>
            <person name="Shelest E."/>
            <person name="Gloeckner G."/>
            <person name="Heddergott C."/>
            <person name="Schindler S."/>
            <person name="Staib P."/>
            <person name="Heidel A."/>
            <person name="Felder M."/>
            <person name="Petzold A."/>
            <person name="Szafranski K."/>
            <person name="Feuermann M."/>
            <person name="Pedruzzi I."/>
            <person name="Priebe S."/>
            <person name="Groth M."/>
            <person name="Winkler R."/>
            <person name="Li W."/>
            <person name="Kniemeyer O."/>
            <person name="Schroeckh V."/>
            <person name="Hertweck C."/>
            <person name="Hube B."/>
            <person name="White T.C."/>
            <person name="Platzer M."/>
            <person name="Guthke R."/>
            <person name="Heitman J."/>
            <person name="Woestemeyer J."/>
            <person name="Zipfel P.F."/>
            <person name="Monod M."/>
            <person name="Brakhage A.A."/>
        </authorList>
    </citation>
    <scope>NUCLEOTIDE SEQUENCE [LARGE SCALE GENOMIC DNA]</scope>
    <source>
        <strain evidence="3">HKI 0517</strain>
    </source>
</reference>
<keyword evidence="3" id="KW-1185">Reference proteome</keyword>
<dbReference type="AlphaFoldDB" id="D4D4W2"/>
<keyword evidence="1" id="KW-0472">Membrane</keyword>